<feature type="transmembrane region" description="Helical" evidence="1">
    <location>
        <begin position="223"/>
        <end position="245"/>
    </location>
</feature>
<feature type="transmembrane region" description="Helical" evidence="1">
    <location>
        <begin position="54"/>
        <end position="79"/>
    </location>
</feature>
<proteinExistence type="predicted"/>
<dbReference type="KEGG" id="bcou:IC761_27555"/>
<evidence type="ECO:0000256" key="1">
    <source>
        <dbReference type="SAM" id="Phobius"/>
    </source>
</evidence>
<feature type="transmembrane region" description="Helical" evidence="1">
    <location>
        <begin position="17"/>
        <end position="42"/>
    </location>
</feature>
<dbReference type="AlphaFoldDB" id="A0A7S9DCP0"/>
<organism evidence="2 3">
    <name type="scientific">Bradyrhizobium commune</name>
    <dbReference type="NCBI Taxonomy" id="83627"/>
    <lineage>
        <taxon>Bacteria</taxon>
        <taxon>Pseudomonadati</taxon>
        <taxon>Pseudomonadota</taxon>
        <taxon>Alphaproteobacteria</taxon>
        <taxon>Hyphomicrobiales</taxon>
        <taxon>Nitrobacteraceae</taxon>
        <taxon>Bradyrhizobium</taxon>
    </lineage>
</organism>
<keyword evidence="3" id="KW-1185">Reference proteome</keyword>
<accession>A0A7S9DCP0</accession>
<dbReference type="EMBL" id="CP061379">
    <property type="protein sequence ID" value="QPF95330.1"/>
    <property type="molecule type" value="Genomic_DNA"/>
</dbReference>
<reference evidence="2 3" key="1">
    <citation type="submission" date="2020-09" db="EMBL/GenBank/DDBJ databases">
        <title>Complete genomes of bradyrhizobia occurring on native shrubby legumes in Australia.</title>
        <authorList>
            <person name="Lafay B."/>
        </authorList>
    </citation>
    <scope>NUCLEOTIDE SEQUENCE [LARGE SCALE GENOMIC DNA]</scope>
    <source>
        <strain evidence="2 3">BDV5040</strain>
    </source>
</reference>
<feature type="transmembrane region" description="Helical" evidence="1">
    <location>
        <begin position="99"/>
        <end position="123"/>
    </location>
</feature>
<name>A0A7S9DCP0_9BRAD</name>
<keyword evidence="1" id="KW-1133">Transmembrane helix</keyword>
<keyword evidence="1" id="KW-0812">Transmembrane</keyword>
<protein>
    <submittedName>
        <fullName evidence="2">Uncharacterized protein</fullName>
    </submittedName>
</protein>
<evidence type="ECO:0000313" key="2">
    <source>
        <dbReference type="EMBL" id="QPF95330.1"/>
    </source>
</evidence>
<gene>
    <name evidence="2" type="ORF">IC761_27555</name>
</gene>
<dbReference type="Proteomes" id="UP000594621">
    <property type="component" value="Chromosome"/>
</dbReference>
<sequence length="281" mass="29511">MPATGLPKPWGLQWTPIVVGAFVATALSLILVSFGTALGLGMASAAPTWRDASVALWLLSGVYLIFQSLISFGCGGYFAGRVRPPYSSATDDIKTRDGLHGVAAWALAVLIGAVLTALIAGVATRPSSTTQPPSATEPSVLSYELDHLFRAPRRPQNVDLTGERAEAARLLATASSHTGVLPEDRAYLVQQVSALTALSPADAEKRVDTALANAKTAISRARAASIILAFSTAAALLFGAVAAWAGAEAGGRHRDGEPISRWMAHSNRWHKSRVTDPRPLP</sequence>
<evidence type="ECO:0000313" key="3">
    <source>
        <dbReference type="Proteomes" id="UP000594621"/>
    </source>
</evidence>
<keyword evidence="1" id="KW-0472">Membrane</keyword>